<gene>
    <name evidence="2" type="ORF">M407DRAFT_104668</name>
</gene>
<dbReference type="HOGENOM" id="CLU_639669_0_0_1"/>
<reference evidence="3" key="2">
    <citation type="submission" date="2015-01" db="EMBL/GenBank/DDBJ databases">
        <title>Evolutionary Origins and Diversification of the Mycorrhizal Mutualists.</title>
        <authorList>
            <consortium name="DOE Joint Genome Institute"/>
            <consortium name="Mycorrhizal Genomics Consortium"/>
            <person name="Kohler A."/>
            <person name="Kuo A."/>
            <person name="Nagy L.G."/>
            <person name="Floudas D."/>
            <person name="Copeland A."/>
            <person name="Barry K.W."/>
            <person name="Cichocki N."/>
            <person name="Veneault-Fourrey C."/>
            <person name="LaButti K."/>
            <person name="Lindquist E.A."/>
            <person name="Lipzen A."/>
            <person name="Lundell T."/>
            <person name="Morin E."/>
            <person name="Murat C."/>
            <person name="Riley R."/>
            <person name="Ohm R."/>
            <person name="Sun H."/>
            <person name="Tunlid A."/>
            <person name="Henrissat B."/>
            <person name="Grigoriev I.V."/>
            <person name="Hibbett D.S."/>
            <person name="Martin F."/>
        </authorList>
    </citation>
    <scope>NUCLEOTIDE SEQUENCE [LARGE SCALE GENOMIC DNA]</scope>
    <source>
        <strain evidence="3">MUT 4182</strain>
    </source>
</reference>
<evidence type="ECO:0000313" key="2">
    <source>
        <dbReference type="EMBL" id="KIO32472.1"/>
    </source>
</evidence>
<accession>A0A0C3MFH5</accession>
<keyword evidence="3" id="KW-1185">Reference proteome</keyword>
<reference evidence="2 3" key="1">
    <citation type="submission" date="2014-04" db="EMBL/GenBank/DDBJ databases">
        <authorList>
            <consortium name="DOE Joint Genome Institute"/>
            <person name="Kuo A."/>
            <person name="Girlanda M."/>
            <person name="Perotto S."/>
            <person name="Kohler A."/>
            <person name="Nagy L.G."/>
            <person name="Floudas D."/>
            <person name="Copeland A."/>
            <person name="Barry K.W."/>
            <person name="Cichocki N."/>
            <person name="Veneault-Fourrey C."/>
            <person name="LaButti K."/>
            <person name="Lindquist E.A."/>
            <person name="Lipzen A."/>
            <person name="Lundell T."/>
            <person name="Morin E."/>
            <person name="Murat C."/>
            <person name="Sun H."/>
            <person name="Tunlid A."/>
            <person name="Henrissat B."/>
            <person name="Grigoriev I.V."/>
            <person name="Hibbett D.S."/>
            <person name="Martin F."/>
            <person name="Nordberg H.P."/>
            <person name="Cantor M.N."/>
            <person name="Hua S.X."/>
        </authorList>
    </citation>
    <scope>NUCLEOTIDE SEQUENCE [LARGE SCALE GENOMIC DNA]</scope>
    <source>
        <strain evidence="2 3">MUT 4182</strain>
    </source>
</reference>
<dbReference type="AlphaFoldDB" id="A0A0C3MFH5"/>
<feature type="region of interest" description="Disordered" evidence="1">
    <location>
        <begin position="219"/>
        <end position="286"/>
    </location>
</feature>
<feature type="compositionally biased region" description="Low complexity" evidence="1">
    <location>
        <begin position="263"/>
        <end position="284"/>
    </location>
</feature>
<feature type="compositionally biased region" description="Low complexity" evidence="1">
    <location>
        <begin position="46"/>
        <end position="59"/>
    </location>
</feature>
<evidence type="ECO:0000256" key="1">
    <source>
        <dbReference type="SAM" id="MobiDB-lite"/>
    </source>
</evidence>
<dbReference type="OrthoDB" id="2596481at2759"/>
<feature type="compositionally biased region" description="Low complexity" evidence="1">
    <location>
        <begin position="1"/>
        <end position="25"/>
    </location>
</feature>
<feature type="region of interest" description="Disordered" evidence="1">
    <location>
        <begin position="1"/>
        <end position="176"/>
    </location>
</feature>
<feature type="compositionally biased region" description="Polar residues" evidence="1">
    <location>
        <begin position="84"/>
        <end position="95"/>
    </location>
</feature>
<evidence type="ECO:0000313" key="3">
    <source>
        <dbReference type="Proteomes" id="UP000054248"/>
    </source>
</evidence>
<protein>
    <submittedName>
        <fullName evidence="2">Uncharacterized protein</fullName>
    </submittedName>
</protein>
<sequence>MSSPSHAASSLMSPTSSFSVLSSVETRSRSSTLSYQDVDGGDGAASLSQSFSELSSNVSGGLPHVASSQNLSDDENDEYILIPTGSNILQSTPHPQAQALASLESTSRMPTPFVGHRHPVESADENDAEDEGDDDSSSADEEDTQDEEVARAMQRHLRNEGWADGSDSESEDDVVLATAGGMRNLSLDSEMARAPSALSVQTLTHLATATPVPYRHAQLAPSAPAVPAQTQALGQPWRTPAQAEKRRRQKQRAKERKKKQVKRQQSLSDSGSSTTGAGHSSDGSVGNSAYDDAVAFITRYLANPPQQPSAADQLRLLQSLIIELGLLSGKATMPQSAKAAKKLIKQHVHINVKDYLARRTKQVEAARAGPATTGKKTSVQVGVGVTELKKLMFPSKSALTQSLKGNKKKFMSRQEIKKAGLNVFMVVVF</sequence>
<dbReference type="Proteomes" id="UP000054248">
    <property type="component" value="Unassembled WGS sequence"/>
</dbReference>
<feature type="compositionally biased region" description="Basic residues" evidence="1">
    <location>
        <begin position="245"/>
        <end position="262"/>
    </location>
</feature>
<dbReference type="EMBL" id="KN822954">
    <property type="protein sequence ID" value="KIO32472.1"/>
    <property type="molecule type" value="Genomic_DNA"/>
</dbReference>
<name>A0A0C3MFH5_9AGAM</name>
<proteinExistence type="predicted"/>
<feature type="compositionally biased region" description="Acidic residues" evidence="1">
    <location>
        <begin position="122"/>
        <end position="147"/>
    </location>
</feature>
<organism evidence="2 3">
    <name type="scientific">Tulasnella calospora MUT 4182</name>
    <dbReference type="NCBI Taxonomy" id="1051891"/>
    <lineage>
        <taxon>Eukaryota</taxon>
        <taxon>Fungi</taxon>
        <taxon>Dikarya</taxon>
        <taxon>Basidiomycota</taxon>
        <taxon>Agaricomycotina</taxon>
        <taxon>Agaricomycetes</taxon>
        <taxon>Cantharellales</taxon>
        <taxon>Tulasnellaceae</taxon>
        <taxon>Tulasnella</taxon>
    </lineage>
</organism>